<evidence type="ECO:0000313" key="14">
    <source>
        <dbReference type="EMBL" id="KAF9473274.1"/>
    </source>
</evidence>
<dbReference type="Proteomes" id="UP000807469">
    <property type="component" value="Unassembled WGS sequence"/>
</dbReference>
<evidence type="ECO:0000256" key="6">
    <source>
        <dbReference type="ARBA" id="ARBA00022840"/>
    </source>
</evidence>
<dbReference type="InterPro" id="IPR000719">
    <property type="entry name" value="Prot_kinase_dom"/>
</dbReference>
<feature type="binding site" evidence="8">
    <location>
        <begin position="292"/>
        <end position="293"/>
    </location>
    <ligand>
        <name>ATP</name>
        <dbReference type="ChEBI" id="CHEBI:30616"/>
    </ligand>
</feature>
<evidence type="ECO:0000256" key="10">
    <source>
        <dbReference type="PROSITE-ProRule" id="PRU10141"/>
    </source>
</evidence>
<dbReference type="Pfam" id="PF00498">
    <property type="entry name" value="FHA"/>
    <property type="match status" value="1"/>
</dbReference>
<proteinExistence type="inferred from homology"/>
<dbReference type="SUPFAM" id="SSF49879">
    <property type="entry name" value="SMAD/FHA domain"/>
    <property type="match status" value="1"/>
</dbReference>
<keyword evidence="5 14" id="KW-0418">Kinase</keyword>
<evidence type="ECO:0000256" key="1">
    <source>
        <dbReference type="ARBA" id="ARBA00005575"/>
    </source>
</evidence>
<dbReference type="InterPro" id="IPR008984">
    <property type="entry name" value="SMAD_FHA_dom_sf"/>
</dbReference>
<evidence type="ECO:0000256" key="4">
    <source>
        <dbReference type="ARBA" id="ARBA00022741"/>
    </source>
</evidence>
<keyword evidence="4 8" id="KW-0547">Nucleotide-binding</keyword>
<comment type="similarity">
    <text evidence="1">Belongs to the protein kinase superfamily. CAMK Ser/Thr protein kinase family. CHEK2 subfamily.</text>
</comment>
<dbReference type="AlphaFoldDB" id="A0A9P6CUK8"/>
<keyword evidence="2" id="KW-0723">Serine/threonine-protein kinase</keyword>
<organism evidence="14 15">
    <name type="scientific">Pholiota conissans</name>
    <dbReference type="NCBI Taxonomy" id="109636"/>
    <lineage>
        <taxon>Eukaryota</taxon>
        <taxon>Fungi</taxon>
        <taxon>Dikarya</taxon>
        <taxon>Basidiomycota</taxon>
        <taxon>Agaricomycotina</taxon>
        <taxon>Agaricomycetes</taxon>
        <taxon>Agaricomycetidae</taxon>
        <taxon>Agaricales</taxon>
        <taxon>Agaricineae</taxon>
        <taxon>Strophariaceae</taxon>
        <taxon>Pholiota</taxon>
    </lineage>
</organism>
<protein>
    <submittedName>
        <fullName evidence="14">Kinase-like protein</fullName>
    </submittedName>
</protein>
<evidence type="ECO:0000256" key="8">
    <source>
        <dbReference type="PIRSR" id="PIRSR630616-2"/>
    </source>
</evidence>
<dbReference type="InterPro" id="IPR030616">
    <property type="entry name" value="Aur-like"/>
</dbReference>
<dbReference type="Gene3D" id="1.10.510.10">
    <property type="entry name" value="Transferase(Phosphotransferase) domain 1"/>
    <property type="match status" value="1"/>
</dbReference>
<dbReference type="GO" id="GO:0005524">
    <property type="term" value="F:ATP binding"/>
    <property type="evidence" value="ECO:0007669"/>
    <property type="project" value="UniProtKB-UniRule"/>
</dbReference>
<dbReference type="Pfam" id="PF00069">
    <property type="entry name" value="Pkinase"/>
    <property type="match status" value="1"/>
</dbReference>
<evidence type="ECO:0000256" key="5">
    <source>
        <dbReference type="ARBA" id="ARBA00022777"/>
    </source>
</evidence>
<feature type="active site" description="Proton acceptor" evidence="7">
    <location>
        <position position="288"/>
    </location>
</feature>
<dbReference type="PROSITE" id="PS50006">
    <property type="entry name" value="FHA_DOMAIN"/>
    <property type="match status" value="1"/>
</dbReference>
<dbReference type="PANTHER" id="PTHR24350">
    <property type="entry name" value="SERINE/THREONINE-PROTEIN KINASE IAL-RELATED"/>
    <property type="match status" value="1"/>
</dbReference>
<feature type="binding site" evidence="8 10">
    <location>
        <position position="186"/>
    </location>
    <ligand>
        <name>ATP</name>
        <dbReference type="ChEBI" id="CHEBI:30616"/>
    </ligand>
</feature>
<gene>
    <name evidence="14" type="ORF">BDN70DRAFT_398558</name>
</gene>
<dbReference type="Gene3D" id="2.60.200.20">
    <property type="match status" value="1"/>
</dbReference>
<dbReference type="PROSITE" id="PS50011">
    <property type="entry name" value="PROTEIN_KINASE_DOM"/>
    <property type="match status" value="1"/>
</dbReference>
<evidence type="ECO:0000256" key="9">
    <source>
        <dbReference type="PIRSR" id="PIRSR630616-3"/>
    </source>
</evidence>
<dbReference type="GO" id="GO:0004674">
    <property type="term" value="F:protein serine/threonine kinase activity"/>
    <property type="evidence" value="ECO:0007669"/>
    <property type="project" value="UniProtKB-KW"/>
</dbReference>
<dbReference type="InterPro" id="IPR000253">
    <property type="entry name" value="FHA_dom"/>
</dbReference>
<keyword evidence="15" id="KW-1185">Reference proteome</keyword>
<feature type="compositionally biased region" description="Polar residues" evidence="11">
    <location>
        <begin position="461"/>
        <end position="473"/>
    </location>
</feature>
<evidence type="ECO:0000313" key="15">
    <source>
        <dbReference type="Proteomes" id="UP000807469"/>
    </source>
</evidence>
<feature type="cross-link" description="Glycyl lysine isopeptide (Lys-Gly) (interchain with G-Cter in SUMO2)" evidence="9">
    <location>
        <position position="290"/>
    </location>
</feature>
<reference evidence="14" key="1">
    <citation type="submission" date="2020-11" db="EMBL/GenBank/DDBJ databases">
        <authorList>
            <consortium name="DOE Joint Genome Institute"/>
            <person name="Ahrendt S."/>
            <person name="Riley R."/>
            <person name="Andreopoulos W."/>
            <person name="Labutti K."/>
            <person name="Pangilinan J."/>
            <person name="Ruiz-Duenas F.J."/>
            <person name="Barrasa J.M."/>
            <person name="Sanchez-Garcia M."/>
            <person name="Camarero S."/>
            <person name="Miyauchi S."/>
            <person name="Serrano A."/>
            <person name="Linde D."/>
            <person name="Babiker R."/>
            <person name="Drula E."/>
            <person name="Ayuso-Fernandez I."/>
            <person name="Pacheco R."/>
            <person name="Padilla G."/>
            <person name="Ferreira P."/>
            <person name="Barriuso J."/>
            <person name="Kellner H."/>
            <person name="Castanera R."/>
            <person name="Alfaro M."/>
            <person name="Ramirez L."/>
            <person name="Pisabarro A.G."/>
            <person name="Kuo A."/>
            <person name="Tritt A."/>
            <person name="Lipzen A."/>
            <person name="He G."/>
            <person name="Yan M."/>
            <person name="Ng V."/>
            <person name="Cullen D."/>
            <person name="Martin F."/>
            <person name="Rosso M.-N."/>
            <person name="Henrissat B."/>
            <person name="Hibbett D."/>
            <person name="Martinez A.T."/>
            <person name="Grigoriev I.V."/>
        </authorList>
    </citation>
    <scope>NUCLEOTIDE SEQUENCE</scope>
    <source>
        <strain evidence="14">CIRM-BRFM 674</strain>
    </source>
</reference>
<feature type="domain" description="Protein kinase" evidence="13">
    <location>
        <begin position="157"/>
        <end position="426"/>
    </location>
</feature>
<dbReference type="OrthoDB" id="541276at2759"/>
<evidence type="ECO:0000259" key="13">
    <source>
        <dbReference type="PROSITE" id="PS50011"/>
    </source>
</evidence>
<dbReference type="CDD" id="cd00060">
    <property type="entry name" value="FHA"/>
    <property type="match status" value="1"/>
</dbReference>
<evidence type="ECO:0000259" key="12">
    <source>
        <dbReference type="PROSITE" id="PS50006"/>
    </source>
</evidence>
<dbReference type="InterPro" id="IPR017441">
    <property type="entry name" value="Protein_kinase_ATP_BS"/>
</dbReference>
<dbReference type="SUPFAM" id="SSF56112">
    <property type="entry name" value="Protein kinase-like (PK-like)"/>
    <property type="match status" value="1"/>
</dbReference>
<evidence type="ECO:0000256" key="7">
    <source>
        <dbReference type="PIRSR" id="PIRSR630616-1"/>
    </source>
</evidence>
<evidence type="ECO:0000256" key="3">
    <source>
        <dbReference type="ARBA" id="ARBA00022679"/>
    </source>
</evidence>
<feature type="binding site" evidence="8">
    <location>
        <position position="308"/>
    </location>
    <ligand>
        <name>ATP</name>
        <dbReference type="ChEBI" id="CHEBI:30616"/>
    </ligand>
</feature>
<keyword evidence="6 8" id="KW-0067">ATP-binding</keyword>
<feature type="region of interest" description="Disordered" evidence="11">
    <location>
        <begin position="446"/>
        <end position="545"/>
    </location>
</feature>
<evidence type="ECO:0000256" key="11">
    <source>
        <dbReference type="SAM" id="MobiDB-lite"/>
    </source>
</evidence>
<dbReference type="InterPro" id="IPR011009">
    <property type="entry name" value="Kinase-like_dom_sf"/>
</dbReference>
<name>A0A9P6CUK8_9AGAR</name>
<evidence type="ECO:0000256" key="2">
    <source>
        <dbReference type="ARBA" id="ARBA00022527"/>
    </source>
</evidence>
<accession>A0A9P6CUK8</accession>
<dbReference type="PROSITE" id="PS00108">
    <property type="entry name" value="PROTEIN_KINASE_ST"/>
    <property type="match status" value="1"/>
</dbReference>
<dbReference type="EMBL" id="MU155456">
    <property type="protein sequence ID" value="KAF9473274.1"/>
    <property type="molecule type" value="Genomic_DNA"/>
</dbReference>
<dbReference type="InterPro" id="IPR008271">
    <property type="entry name" value="Ser/Thr_kinase_AS"/>
</dbReference>
<comment type="caution">
    <text evidence="14">The sequence shown here is derived from an EMBL/GenBank/DDBJ whole genome shotgun (WGS) entry which is preliminary data.</text>
</comment>
<sequence length="545" mass="61485">MTSTSICSVPVDSFEKNYWGYLEPNWHTFTRIPFGKEKREYSIGTGKENYFVVGSEKPKWGHIDEKHCVFIWDGERRAYVKDLSTYGTYVNENKVGYNQTERLRDGNEISFGHCRYIFRLIVAGGTSPAARAKTTQASSSSSTPTHFTLPSTLAVVYHVDKALGYGTSGSVVRATHRVTGTCRALKMIAFGPSSPYYENSSVAERVREEVDNLMKVEHTNICRIYASIYDVKSNILTLVLEYMEGGDLRCYINEKYIYGIPEILAKDIAYQVCDGIAHVHSKGIMHRDLKPENILLTKDTPPLVKIADFGHSKKTKPAKSNKHHSVCGSTIYIAPEVVVNGLYDDRVDCYSVGAVIYVMLTASFPYQRNMNGSSSLVKHVAERVLDLSLLRRPDISHDARYVVISLLSNFPERRLSMQGVLRSAWFDDFTPCYGKSLLLLDQSWSRPHPQTARTEREKKQTTATPSTSTSNLSHRIPDVVRLDTNWHVPPQPMPRPRPAVDSESKKHTSRSTGIEEKRNGRYYNSSAIVPPQVPFHDLGGASRRR</sequence>
<dbReference type="PROSITE" id="PS00107">
    <property type="entry name" value="PROTEIN_KINASE_ATP"/>
    <property type="match status" value="1"/>
</dbReference>
<dbReference type="SMART" id="SM00220">
    <property type="entry name" value="S_TKc"/>
    <property type="match status" value="1"/>
</dbReference>
<dbReference type="SMART" id="SM00240">
    <property type="entry name" value="FHA"/>
    <property type="match status" value="1"/>
</dbReference>
<keyword evidence="3" id="KW-0808">Transferase</keyword>
<feature type="domain" description="FHA" evidence="12">
    <location>
        <begin position="41"/>
        <end position="95"/>
    </location>
</feature>